<evidence type="ECO:0000256" key="13">
    <source>
        <dbReference type="ARBA" id="ARBA00031891"/>
    </source>
</evidence>
<dbReference type="InterPro" id="IPR036264">
    <property type="entry name" value="Bact_exopeptidase_dim_dom"/>
</dbReference>
<dbReference type="Pfam" id="PF07687">
    <property type="entry name" value="M20_dimer"/>
    <property type="match status" value="1"/>
</dbReference>
<feature type="binding site" evidence="15">
    <location>
        <position position="351"/>
    </location>
    <ligand>
        <name>Zn(2+)</name>
        <dbReference type="ChEBI" id="CHEBI:29105"/>
        <label>2</label>
    </ligand>
</feature>
<dbReference type="PANTHER" id="PTHR43808">
    <property type="entry name" value="ACETYLORNITHINE DEACETYLASE"/>
    <property type="match status" value="1"/>
</dbReference>
<keyword evidence="7 15" id="KW-0479">Metal-binding</keyword>
<dbReference type="RefSeq" id="WP_005643666.1">
    <property type="nucleotide sequence ID" value="NZ_MCII02000002.1"/>
</dbReference>
<proteinExistence type="inferred from homology"/>
<gene>
    <name evidence="15" type="primary">dapE</name>
    <name evidence="17" type="ORF">BFQ30_03605</name>
</gene>
<dbReference type="CDD" id="cd03891">
    <property type="entry name" value="M20_DapE_proteobac"/>
    <property type="match status" value="1"/>
</dbReference>
<dbReference type="InterPro" id="IPR002933">
    <property type="entry name" value="Peptidase_M20"/>
</dbReference>
<comment type="cofactor">
    <cofactor evidence="15">
        <name>Zn(2+)</name>
        <dbReference type="ChEBI" id="CHEBI:29105"/>
    </cofactor>
    <cofactor evidence="15">
        <name>Co(2+)</name>
        <dbReference type="ChEBI" id="CHEBI:48828"/>
    </cofactor>
    <text evidence="15">Binds 2 Zn(2+) or Co(2+) ions per subunit.</text>
</comment>
<dbReference type="HAMAP" id="MF_01690">
    <property type="entry name" value="DapE"/>
    <property type="match status" value="1"/>
</dbReference>
<comment type="caution">
    <text evidence="17">The sequence shown here is derived from an EMBL/GenBank/DDBJ whole genome shotgun (WGS) entry which is preliminary data.</text>
</comment>
<feature type="active site" evidence="15">
    <location>
        <position position="69"/>
    </location>
</feature>
<keyword evidence="9 15" id="KW-0862">Zinc</keyword>
<feature type="binding site" evidence="15">
    <location>
        <position position="67"/>
    </location>
    <ligand>
        <name>Zn(2+)</name>
        <dbReference type="ChEBI" id="CHEBI:29105"/>
        <label>1</label>
    </ligand>
</feature>
<sequence>MREKVVSLAQDLIRRPSISPNDEGCQQIIAERLEKLGFQIEWMPFNDTLNLWAKYGAGEPVIAFAGHTDVVPTGDENQWSYSPFSAEIIDGMLYGRGAADMKGSLAAMIVAAEEYVKANPNHNHKGTIALLITSDEEAAAKDGTVRVVETLMARNEKITYCMIGEPSSAKNLGDVVKNGRRGSITGNLYIQGIQGHVAYPHLAENPIHKAAPFLQELTTYQWDEGNEFFPPTSLQIANIHAGTGSNNVIPGELYIQFNLRYCTEVTDEIIKQKVAEMLKKHNLKYRIEWNLSGKPFLTKPGKLLDSITSAIEETTGITPKAETGGGTSDGRFIALMGAEVVEFGPLNATIHKVNECVSVEDLGKCSEIYHKMLVNLLDS</sequence>
<evidence type="ECO:0000256" key="5">
    <source>
        <dbReference type="ARBA" id="ARBA00022391"/>
    </source>
</evidence>
<dbReference type="Gene3D" id="3.30.70.360">
    <property type="match status" value="1"/>
</dbReference>
<comment type="function">
    <text evidence="15">Catalyzes the hydrolysis of N-succinyl-L,L-diaminopimelic acid (SDAP), forming succinate and LL-2,6-diaminopimelate (DAP), an intermediate involved in the bacterial biosynthesis of lysine and meso-diaminopimelic acid, an essential component of bacterial cell walls.</text>
</comment>
<keyword evidence="6 15" id="KW-0028">Amino-acid biosynthesis</keyword>
<keyword evidence="10 15" id="KW-0220">Diaminopimelate biosynthesis</keyword>
<comment type="pathway">
    <text evidence="1 15">Amino-acid biosynthesis; L-lysine biosynthesis via DAP pathway; LL-2,6-diaminopimelate from (S)-tetrahydrodipicolinate (succinylase route): step 3/3.</text>
</comment>
<dbReference type="InterPro" id="IPR011650">
    <property type="entry name" value="Peptidase_M20_dimer"/>
</dbReference>
<dbReference type="EMBL" id="MDJC01000067">
    <property type="protein sequence ID" value="OEY74461.1"/>
    <property type="molecule type" value="Genomic_DNA"/>
</dbReference>
<evidence type="ECO:0000256" key="4">
    <source>
        <dbReference type="ARBA" id="ARBA00011921"/>
    </source>
</evidence>
<feature type="domain" description="Peptidase M20 dimerisation" evidence="16">
    <location>
        <begin position="178"/>
        <end position="285"/>
    </location>
</feature>
<feature type="binding site" evidence="15">
    <location>
        <position position="165"/>
    </location>
    <ligand>
        <name>Zn(2+)</name>
        <dbReference type="ChEBI" id="CHEBI:29105"/>
        <label>1</label>
    </ligand>
</feature>
<feature type="binding site" evidence="15">
    <location>
        <position position="137"/>
    </location>
    <ligand>
        <name>Zn(2+)</name>
        <dbReference type="ChEBI" id="CHEBI:29105"/>
        <label>2</label>
    </ligand>
</feature>
<evidence type="ECO:0000256" key="9">
    <source>
        <dbReference type="ARBA" id="ARBA00022833"/>
    </source>
</evidence>
<evidence type="ECO:0000313" key="18">
    <source>
        <dbReference type="Proteomes" id="UP000175677"/>
    </source>
</evidence>
<dbReference type="InterPro" id="IPR050072">
    <property type="entry name" value="Peptidase_M20A"/>
</dbReference>
<comment type="similarity">
    <text evidence="2 15">Belongs to the peptidase M20A family. DapE subfamily.</text>
</comment>
<dbReference type="NCBIfam" id="TIGR01246">
    <property type="entry name" value="dapE_proteo"/>
    <property type="match status" value="1"/>
</dbReference>
<comment type="catalytic activity">
    <reaction evidence="14 15">
        <text>N-succinyl-(2S,6S)-2,6-diaminopimelate + H2O = (2S,6S)-2,6-diaminopimelate + succinate</text>
        <dbReference type="Rhea" id="RHEA:22608"/>
        <dbReference type="ChEBI" id="CHEBI:15377"/>
        <dbReference type="ChEBI" id="CHEBI:30031"/>
        <dbReference type="ChEBI" id="CHEBI:57609"/>
        <dbReference type="ChEBI" id="CHEBI:58087"/>
        <dbReference type="EC" id="3.5.1.18"/>
    </reaction>
</comment>
<evidence type="ECO:0000256" key="11">
    <source>
        <dbReference type="ARBA" id="ARBA00023154"/>
    </source>
</evidence>
<evidence type="ECO:0000256" key="8">
    <source>
        <dbReference type="ARBA" id="ARBA00022801"/>
    </source>
</evidence>
<evidence type="ECO:0000256" key="15">
    <source>
        <dbReference type="HAMAP-Rule" id="MF_01690"/>
    </source>
</evidence>
<evidence type="ECO:0000256" key="6">
    <source>
        <dbReference type="ARBA" id="ARBA00022605"/>
    </source>
</evidence>
<evidence type="ECO:0000256" key="7">
    <source>
        <dbReference type="ARBA" id="ARBA00022723"/>
    </source>
</evidence>
<evidence type="ECO:0000256" key="10">
    <source>
        <dbReference type="ARBA" id="ARBA00022915"/>
    </source>
</evidence>
<dbReference type="PANTHER" id="PTHR43808:SF31">
    <property type="entry name" value="N-ACETYL-L-CITRULLINE DEACETYLASE"/>
    <property type="match status" value="1"/>
</dbReference>
<organism evidence="17 18">
    <name type="scientific">Haemophilus quentini</name>
    <dbReference type="NCBI Taxonomy" id="123834"/>
    <lineage>
        <taxon>Bacteria</taxon>
        <taxon>Pseudomonadati</taxon>
        <taxon>Pseudomonadota</taxon>
        <taxon>Gammaproteobacteria</taxon>
        <taxon>Pasteurellales</taxon>
        <taxon>Pasteurellaceae</taxon>
        <taxon>Haemophilus</taxon>
    </lineage>
</organism>
<evidence type="ECO:0000256" key="12">
    <source>
        <dbReference type="ARBA" id="ARBA00023285"/>
    </source>
</evidence>
<feature type="binding site" evidence="15">
    <location>
        <position position="100"/>
    </location>
    <ligand>
        <name>Zn(2+)</name>
        <dbReference type="ChEBI" id="CHEBI:29105"/>
        <label>2</label>
    </ligand>
</feature>
<accession>A0ABX3BLQ3</accession>
<evidence type="ECO:0000259" key="16">
    <source>
        <dbReference type="Pfam" id="PF07687"/>
    </source>
</evidence>
<evidence type="ECO:0000256" key="2">
    <source>
        <dbReference type="ARBA" id="ARBA00006746"/>
    </source>
</evidence>
<keyword evidence="18" id="KW-1185">Reference proteome</keyword>
<comment type="subunit">
    <text evidence="3 15">Homodimer.</text>
</comment>
<dbReference type="Gene3D" id="3.40.630.10">
    <property type="entry name" value="Zn peptidases"/>
    <property type="match status" value="1"/>
</dbReference>
<keyword evidence="11 15" id="KW-0457">Lysine biosynthesis</keyword>
<feature type="binding site" evidence="15">
    <location>
        <position position="100"/>
    </location>
    <ligand>
        <name>Zn(2+)</name>
        <dbReference type="ChEBI" id="CHEBI:29105"/>
        <label>1</label>
    </ligand>
</feature>
<dbReference type="EC" id="3.5.1.18" evidence="4 15"/>
<dbReference type="InterPro" id="IPR001261">
    <property type="entry name" value="ArgE/DapE_CS"/>
</dbReference>
<evidence type="ECO:0000256" key="14">
    <source>
        <dbReference type="ARBA" id="ARBA00051301"/>
    </source>
</evidence>
<name>A0ABX3BLQ3_9PAST</name>
<dbReference type="Gene3D" id="1.10.150.900">
    <property type="match status" value="1"/>
</dbReference>
<dbReference type="SUPFAM" id="SSF53187">
    <property type="entry name" value="Zn-dependent exopeptidases"/>
    <property type="match status" value="1"/>
</dbReference>
<dbReference type="Pfam" id="PF01546">
    <property type="entry name" value="Peptidase_M20"/>
    <property type="match status" value="1"/>
</dbReference>
<keyword evidence="8 15" id="KW-0378">Hydrolase</keyword>
<dbReference type="Proteomes" id="UP000175677">
    <property type="component" value="Unassembled WGS sequence"/>
</dbReference>
<keyword evidence="12 15" id="KW-0170">Cobalt</keyword>
<reference evidence="17 18" key="1">
    <citation type="submission" date="2016-08" db="EMBL/GenBank/DDBJ databases">
        <authorList>
            <person name="Eshaghi A."/>
            <person name="Soares D."/>
            <person name="Kus J."/>
            <person name="Richardson D."/>
            <person name="Li A."/>
            <person name="Patel S.N."/>
        </authorList>
    </citation>
    <scope>NUCLEOTIDE SEQUENCE [LARGE SCALE GENOMIC DNA]</scope>
    <source>
        <strain evidence="17 18">C860</strain>
    </source>
</reference>
<feature type="active site" description="Proton acceptor" evidence="15">
    <location>
        <position position="136"/>
    </location>
</feature>
<evidence type="ECO:0000313" key="17">
    <source>
        <dbReference type="EMBL" id="OEY74461.1"/>
    </source>
</evidence>
<dbReference type="InterPro" id="IPR005941">
    <property type="entry name" value="DapE_proteobac"/>
</dbReference>
<evidence type="ECO:0000256" key="1">
    <source>
        <dbReference type="ARBA" id="ARBA00005130"/>
    </source>
</evidence>
<dbReference type="PROSITE" id="PS00758">
    <property type="entry name" value="ARGE_DAPE_CPG2_1"/>
    <property type="match status" value="1"/>
</dbReference>
<protein>
    <recommendedName>
        <fullName evidence="5 15">Succinyl-diaminopimelate desuccinylase</fullName>
        <shortName evidence="15">SDAP desuccinylase</shortName>
        <ecNumber evidence="4 15">3.5.1.18</ecNumber>
    </recommendedName>
    <alternativeName>
        <fullName evidence="13 15">N-succinyl-LL-2,6-diaminoheptanedioate amidohydrolase</fullName>
    </alternativeName>
</protein>
<dbReference type="SUPFAM" id="SSF55031">
    <property type="entry name" value="Bacterial exopeptidase dimerisation domain"/>
    <property type="match status" value="1"/>
</dbReference>
<evidence type="ECO:0000256" key="3">
    <source>
        <dbReference type="ARBA" id="ARBA00011738"/>
    </source>
</evidence>
<dbReference type="NCBIfam" id="NF009557">
    <property type="entry name" value="PRK13009.1"/>
    <property type="match status" value="1"/>
</dbReference>